<dbReference type="EMBL" id="JBIAMX010000008">
    <property type="protein sequence ID" value="MFF0544205.1"/>
    <property type="molecule type" value="Genomic_DNA"/>
</dbReference>
<dbReference type="Gene3D" id="1.10.10.60">
    <property type="entry name" value="Homeodomain-like"/>
    <property type="match status" value="1"/>
</dbReference>
<accession>A0ABW6PP71</accession>
<gene>
    <name evidence="4" type="ORF">ACFYTF_15350</name>
</gene>
<dbReference type="InterPro" id="IPR050624">
    <property type="entry name" value="HTH-type_Tx_Regulator"/>
</dbReference>
<dbReference type="SUPFAM" id="SSF46689">
    <property type="entry name" value="Homeodomain-like"/>
    <property type="match status" value="1"/>
</dbReference>
<sequence length="200" mass="21676">MATGRREKAAETEQALKDAARRVFAERGYLNTKITDITAAAGRSAGSFYNHFASKEELLQALLRDLEGEGDAYAEAPEHNPDFADPEGVRYHIAGHWRFGRAHAPVLHAVDQAALVNADFAAAVRAFATQQRAEIADHVDGFAERGLRLPSTVDASLAMAFATVEAMLRVVGDGGVALTDEEAIEGLTRFVYRGLTGRDY</sequence>
<feature type="domain" description="HTH tetR-type" evidence="3">
    <location>
        <begin position="10"/>
        <end position="70"/>
    </location>
</feature>
<evidence type="ECO:0000313" key="5">
    <source>
        <dbReference type="Proteomes" id="UP001601444"/>
    </source>
</evidence>
<dbReference type="InterPro" id="IPR036271">
    <property type="entry name" value="Tet_transcr_reg_TetR-rel_C_sf"/>
</dbReference>
<dbReference type="SUPFAM" id="SSF48498">
    <property type="entry name" value="Tetracyclin repressor-like, C-terminal domain"/>
    <property type="match status" value="1"/>
</dbReference>
<proteinExistence type="predicted"/>
<keyword evidence="5" id="KW-1185">Reference proteome</keyword>
<dbReference type="Pfam" id="PF00440">
    <property type="entry name" value="TetR_N"/>
    <property type="match status" value="1"/>
</dbReference>
<dbReference type="Proteomes" id="UP001601444">
    <property type="component" value="Unassembled WGS sequence"/>
</dbReference>
<dbReference type="PRINTS" id="PR00455">
    <property type="entry name" value="HTHTETR"/>
</dbReference>
<dbReference type="Gene3D" id="1.10.357.10">
    <property type="entry name" value="Tetracycline Repressor, domain 2"/>
    <property type="match status" value="1"/>
</dbReference>
<feature type="DNA-binding region" description="H-T-H motif" evidence="2">
    <location>
        <begin position="33"/>
        <end position="52"/>
    </location>
</feature>
<organism evidence="4 5">
    <name type="scientific">Nocardia thailandica</name>
    <dbReference type="NCBI Taxonomy" id="257275"/>
    <lineage>
        <taxon>Bacteria</taxon>
        <taxon>Bacillati</taxon>
        <taxon>Actinomycetota</taxon>
        <taxon>Actinomycetes</taxon>
        <taxon>Mycobacteriales</taxon>
        <taxon>Nocardiaceae</taxon>
        <taxon>Nocardia</taxon>
    </lineage>
</organism>
<reference evidence="4 5" key="1">
    <citation type="submission" date="2024-10" db="EMBL/GenBank/DDBJ databases">
        <title>The Natural Products Discovery Center: Release of the First 8490 Sequenced Strains for Exploring Actinobacteria Biosynthetic Diversity.</title>
        <authorList>
            <person name="Kalkreuter E."/>
            <person name="Kautsar S.A."/>
            <person name="Yang D."/>
            <person name="Bader C.D."/>
            <person name="Teijaro C.N."/>
            <person name="Fluegel L."/>
            <person name="Davis C.M."/>
            <person name="Simpson J.R."/>
            <person name="Lauterbach L."/>
            <person name="Steele A.D."/>
            <person name="Gui C."/>
            <person name="Meng S."/>
            <person name="Li G."/>
            <person name="Viehrig K."/>
            <person name="Ye F."/>
            <person name="Su P."/>
            <person name="Kiefer A.F."/>
            <person name="Nichols A."/>
            <person name="Cepeda A.J."/>
            <person name="Yan W."/>
            <person name="Fan B."/>
            <person name="Jiang Y."/>
            <person name="Adhikari A."/>
            <person name="Zheng C.-J."/>
            <person name="Schuster L."/>
            <person name="Cowan T.M."/>
            <person name="Smanski M.J."/>
            <person name="Chevrette M.G."/>
            <person name="De Carvalho L.P.S."/>
            <person name="Shen B."/>
        </authorList>
    </citation>
    <scope>NUCLEOTIDE SEQUENCE [LARGE SCALE GENOMIC DNA]</scope>
    <source>
        <strain evidence="4 5">NPDC004045</strain>
    </source>
</reference>
<dbReference type="InterPro" id="IPR009057">
    <property type="entry name" value="Homeodomain-like_sf"/>
</dbReference>
<evidence type="ECO:0000259" key="3">
    <source>
        <dbReference type="PROSITE" id="PS50977"/>
    </source>
</evidence>
<evidence type="ECO:0000256" key="1">
    <source>
        <dbReference type="ARBA" id="ARBA00023125"/>
    </source>
</evidence>
<keyword evidence="1 2" id="KW-0238">DNA-binding</keyword>
<dbReference type="InterPro" id="IPR001647">
    <property type="entry name" value="HTH_TetR"/>
</dbReference>
<protein>
    <submittedName>
        <fullName evidence="4">TetR/AcrR family transcriptional regulator</fullName>
    </submittedName>
</protein>
<dbReference type="RefSeq" id="WP_387700811.1">
    <property type="nucleotide sequence ID" value="NZ_JBIAMX010000008.1"/>
</dbReference>
<dbReference type="PANTHER" id="PTHR43479:SF11">
    <property type="entry name" value="ACREF_ENVCD OPERON REPRESSOR-RELATED"/>
    <property type="match status" value="1"/>
</dbReference>
<evidence type="ECO:0000256" key="2">
    <source>
        <dbReference type="PROSITE-ProRule" id="PRU00335"/>
    </source>
</evidence>
<dbReference type="PROSITE" id="PS50977">
    <property type="entry name" value="HTH_TETR_2"/>
    <property type="match status" value="1"/>
</dbReference>
<name>A0ABW6PP71_9NOCA</name>
<evidence type="ECO:0000313" key="4">
    <source>
        <dbReference type="EMBL" id="MFF0544205.1"/>
    </source>
</evidence>
<comment type="caution">
    <text evidence="4">The sequence shown here is derived from an EMBL/GenBank/DDBJ whole genome shotgun (WGS) entry which is preliminary data.</text>
</comment>
<dbReference type="PANTHER" id="PTHR43479">
    <property type="entry name" value="ACREF/ENVCD OPERON REPRESSOR-RELATED"/>
    <property type="match status" value="1"/>
</dbReference>